<reference evidence="2 3" key="1">
    <citation type="submission" date="2019-12" db="EMBL/GenBank/DDBJ databases">
        <title>Endophytic bacteria associated with Panax ginseng seedlings.</title>
        <authorList>
            <person name="Park J.M."/>
            <person name="Shin R."/>
            <person name="Jo S.H."/>
        </authorList>
    </citation>
    <scope>NUCLEOTIDE SEQUENCE [LARGE SCALE GENOMIC DNA]</scope>
    <source>
        <strain evidence="2 3">PgKB32</strain>
    </source>
</reference>
<dbReference type="AlphaFoldDB" id="A0A6L5BWZ6"/>
<dbReference type="Proteomes" id="UP000475265">
    <property type="component" value="Unassembled WGS sequence"/>
</dbReference>
<accession>A0A6L5BWZ6</accession>
<protein>
    <recommendedName>
        <fullName evidence="4">Lysis protein</fullName>
    </recommendedName>
</protein>
<dbReference type="GO" id="GO:0044659">
    <property type="term" value="P:viral release from host cell by cytolysis"/>
    <property type="evidence" value="ECO:0007669"/>
    <property type="project" value="InterPro"/>
</dbReference>
<dbReference type="EMBL" id="JAAAXX010000001">
    <property type="protein sequence ID" value="KAF2393109.1"/>
    <property type="molecule type" value="Genomic_DNA"/>
</dbReference>
<gene>
    <name evidence="2" type="ORF">FX983_01070</name>
</gene>
<name>A0A6L5BWZ6_9PSED</name>
<dbReference type="RefSeq" id="WP_163908772.1">
    <property type="nucleotide sequence ID" value="NZ_JAAAXX010000001.1"/>
</dbReference>
<evidence type="ECO:0000313" key="3">
    <source>
        <dbReference type="Proteomes" id="UP000475265"/>
    </source>
</evidence>
<evidence type="ECO:0000313" key="2">
    <source>
        <dbReference type="EMBL" id="KAF2393109.1"/>
    </source>
</evidence>
<evidence type="ECO:0000256" key="1">
    <source>
        <dbReference type="SAM" id="MobiDB-lite"/>
    </source>
</evidence>
<evidence type="ECO:0008006" key="4">
    <source>
        <dbReference type="Google" id="ProtNLM"/>
    </source>
</evidence>
<organism evidence="2 3">
    <name type="scientific">Pseudomonas frederiksbergensis</name>
    <dbReference type="NCBI Taxonomy" id="104087"/>
    <lineage>
        <taxon>Bacteria</taxon>
        <taxon>Pseudomonadati</taxon>
        <taxon>Pseudomonadota</taxon>
        <taxon>Gammaproteobacteria</taxon>
        <taxon>Pseudomonadales</taxon>
        <taxon>Pseudomonadaceae</taxon>
        <taxon>Pseudomonas</taxon>
    </lineage>
</organism>
<sequence>MPAFGLMSWRLIGIVVLAGLSAVLAWQIQDWRYGRQFAEQAKLQAETLNQLTQAAVTQQQAEQDKRQALEQRLSASEQSHYRALSDAQRDQGRLRDRLATADVRLSVLLDANDVAATFAMPAASGTGGVDHGAPRARLDPAHAQRIIAITDAGDSGLIALQACQAYIRALAR</sequence>
<feature type="region of interest" description="Disordered" evidence="1">
    <location>
        <begin position="62"/>
        <end position="88"/>
    </location>
</feature>
<dbReference type="Pfam" id="PF03245">
    <property type="entry name" value="Phage_lysis"/>
    <property type="match status" value="1"/>
</dbReference>
<proteinExistence type="predicted"/>
<dbReference type="InterPro" id="IPR004929">
    <property type="entry name" value="I-spanin"/>
</dbReference>
<comment type="caution">
    <text evidence="2">The sequence shown here is derived from an EMBL/GenBank/DDBJ whole genome shotgun (WGS) entry which is preliminary data.</text>
</comment>